<feature type="transmembrane region" description="Helical" evidence="10">
    <location>
        <begin position="145"/>
        <end position="173"/>
    </location>
</feature>
<reference evidence="11 12" key="1">
    <citation type="submission" date="2024-02" db="EMBL/GenBank/DDBJ databases">
        <title>Chromosome-scale genome assembly of the rough periwinkle Littorina saxatilis.</title>
        <authorList>
            <person name="De Jode A."/>
            <person name="Faria R."/>
            <person name="Formenti G."/>
            <person name="Sims Y."/>
            <person name="Smith T.P."/>
            <person name="Tracey A."/>
            <person name="Wood J.M.D."/>
            <person name="Zagrodzka Z.B."/>
            <person name="Johannesson K."/>
            <person name="Butlin R.K."/>
            <person name="Leder E.H."/>
        </authorList>
    </citation>
    <scope>NUCLEOTIDE SEQUENCE [LARGE SCALE GENOMIC DNA]</scope>
    <source>
        <strain evidence="11">Snail1</strain>
        <tissue evidence="11">Muscle</tissue>
    </source>
</reference>
<feature type="transmembrane region" description="Helical" evidence="10">
    <location>
        <begin position="547"/>
        <end position="570"/>
    </location>
</feature>
<evidence type="ECO:0000256" key="4">
    <source>
        <dbReference type="ARBA" id="ARBA00022989"/>
    </source>
</evidence>
<evidence type="ECO:0000256" key="3">
    <source>
        <dbReference type="ARBA" id="ARBA00022692"/>
    </source>
</evidence>
<evidence type="ECO:0000256" key="10">
    <source>
        <dbReference type="SAM" id="Phobius"/>
    </source>
</evidence>
<feature type="binding site" evidence="6">
    <location>
        <position position="122"/>
    </location>
    <ligand>
        <name>Na(+)</name>
        <dbReference type="ChEBI" id="CHEBI:29101"/>
        <label>1</label>
    </ligand>
</feature>
<dbReference type="EMBL" id="JBAMIC010000012">
    <property type="protein sequence ID" value="KAK7098481.1"/>
    <property type="molecule type" value="Genomic_DNA"/>
</dbReference>
<dbReference type="AlphaFoldDB" id="A0AAN9B4M1"/>
<feature type="region of interest" description="Disordered" evidence="9">
    <location>
        <begin position="1"/>
        <end position="52"/>
    </location>
</feature>
<evidence type="ECO:0000256" key="5">
    <source>
        <dbReference type="ARBA" id="ARBA00023136"/>
    </source>
</evidence>
<evidence type="ECO:0000256" key="8">
    <source>
        <dbReference type="RuleBase" id="RU003732"/>
    </source>
</evidence>
<feature type="transmembrane region" description="Helical" evidence="10">
    <location>
        <begin position="305"/>
        <end position="324"/>
    </location>
</feature>
<evidence type="ECO:0000313" key="11">
    <source>
        <dbReference type="EMBL" id="KAK7098481.1"/>
    </source>
</evidence>
<feature type="transmembrane region" description="Helical" evidence="10">
    <location>
        <begin position="631"/>
        <end position="653"/>
    </location>
</feature>
<keyword evidence="12" id="KW-1185">Reference proteome</keyword>
<organism evidence="11 12">
    <name type="scientific">Littorina saxatilis</name>
    <dbReference type="NCBI Taxonomy" id="31220"/>
    <lineage>
        <taxon>Eukaryota</taxon>
        <taxon>Metazoa</taxon>
        <taxon>Spiralia</taxon>
        <taxon>Lophotrochozoa</taxon>
        <taxon>Mollusca</taxon>
        <taxon>Gastropoda</taxon>
        <taxon>Caenogastropoda</taxon>
        <taxon>Littorinimorpha</taxon>
        <taxon>Littorinoidea</taxon>
        <taxon>Littorinidae</taxon>
        <taxon>Littorina</taxon>
    </lineage>
</organism>
<feature type="transmembrane region" description="Helical" evidence="10">
    <location>
        <begin position="379"/>
        <end position="404"/>
    </location>
</feature>
<feature type="transmembrane region" description="Helical" evidence="10">
    <location>
        <begin position="475"/>
        <end position="496"/>
    </location>
</feature>
<evidence type="ECO:0000256" key="9">
    <source>
        <dbReference type="SAM" id="MobiDB-lite"/>
    </source>
</evidence>
<feature type="disulfide bond" evidence="7">
    <location>
        <begin position="228"/>
        <end position="237"/>
    </location>
</feature>
<dbReference type="Proteomes" id="UP001374579">
    <property type="component" value="Unassembled WGS sequence"/>
</dbReference>
<dbReference type="GO" id="GO:0005886">
    <property type="term" value="C:plasma membrane"/>
    <property type="evidence" value="ECO:0007669"/>
    <property type="project" value="TreeGrafter"/>
</dbReference>
<feature type="transmembrane region" description="Helical" evidence="10">
    <location>
        <begin position="116"/>
        <end position="133"/>
    </location>
</feature>
<comment type="similarity">
    <text evidence="8">Belongs to the sodium:neurotransmitter symporter (SNF) (TC 2.A.22) family.</text>
</comment>
<protein>
    <recommendedName>
        <fullName evidence="8">Transporter</fullName>
    </recommendedName>
</protein>
<keyword evidence="3 8" id="KW-0812">Transmembrane</keyword>
<dbReference type="PANTHER" id="PTHR11616:SF313">
    <property type="entry name" value="TRANSPORTER"/>
    <property type="match status" value="1"/>
</dbReference>
<feature type="binding site" evidence="6">
    <location>
        <position position="422"/>
    </location>
    <ligand>
        <name>Na(+)</name>
        <dbReference type="ChEBI" id="CHEBI:29101"/>
        <label>1</label>
    </ligand>
</feature>
<feature type="binding site" evidence="6">
    <location>
        <position position="487"/>
    </location>
    <ligand>
        <name>Na(+)</name>
        <dbReference type="ChEBI" id="CHEBI:29101"/>
        <label>1</label>
    </ligand>
</feature>
<dbReference type="PROSITE" id="PS50267">
    <property type="entry name" value="NA_NEUROTRAN_SYMP_3"/>
    <property type="match status" value="1"/>
</dbReference>
<feature type="compositionally biased region" description="Basic and acidic residues" evidence="9">
    <location>
        <begin position="43"/>
        <end position="52"/>
    </location>
</feature>
<keyword evidence="4 10" id="KW-1133">Transmembrane helix</keyword>
<keyword evidence="2 8" id="KW-0813">Transport</keyword>
<feature type="transmembrane region" description="Helical" evidence="10">
    <location>
        <begin position="185"/>
        <end position="216"/>
    </location>
</feature>
<evidence type="ECO:0000313" key="12">
    <source>
        <dbReference type="Proteomes" id="UP001374579"/>
    </source>
</evidence>
<evidence type="ECO:0000256" key="7">
    <source>
        <dbReference type="PIRSR" id="PIRSR600175-2"/>
    </source>
</evidence>
<feature type="binding site" evidence="6">
    <location>
        <position position="129"/>
    </location>
    <ligand>
        <name>Na(+)</name>
        <dbReference type="ChEBI" id="CHEBI:29101"/>
        <label>1</label>
    </ligand>
</feature>
<dbReference type="PRINTS" id="PR00176">
    <property type="entry name" value="NANEUSMPORT"/>
</dbReference>
<evidence type="ECO:0000256" key="1">
    <source>
        <dbReference type="ARBA" id="ARBA00004141"/>
    </source>
</evidence>
<keyword evidence="6" id="KW-0915">Sodium</keyword>
<keyword evidence="6" id="KW-0479">Metal-binding</keyword>
<dbReference type="Pfam" id="PF00209">
    <property type="entry name" value="SNF"/>
    <property type="match status" value="1"/>
</dbReference>
<gene>
    <name evidence="11" type="ORF">V1264_002758</name>
</gene>
<dbReference type="GO" id="GO:0015375">
    <property type="term" value="F:glycine:sodium symporter activity"/>
    <property type="evidence" value="ECO:0007669"/>
    <property type="project" value="TreeGrafter"/>
</dbReference>
<comment type="subcellular location">
    <subcellularLocation>
        <location evidence="1">Membrane</location>
        <topology evidence="1">Multi-pass membrane protein</topology>
    </subcellularLocation>
</comment>
<feature type="binding site" evidence="6">
    <location>
        <position position="125"/>
    </location>
    <ligand>
        <name>Na(+)</name>
        <dbReference type="ChEBI" id="CHEBI:29101"/>
        <label>1</label>
    </ligand>
</feature>
<feature type="transmembrane region" description="Helical" evidence="10">
    <location>
        <begin position="336"/>
        <end position="359"/>
    </location>
</feature>
<feature type="transmembrane region" description="Helical" evidence="10">
    <location>
        <begin position="591"/>
        <end position="611"/>
    </location>
</feature>
<feature type="binding site" evidence="6">
    <location>
        <position position="491"/>
    </location>
    <ligand>
        <name>Na(+)</name>
        <dbReference type="ChEBI" id="CHEBI:29101"/>
        <label>1</label>
    </ligand>
</feature>
<keyword evidence="8" id="KW-0769">Symport</keyword>
<keyword evidence="5 10" id="KW-0472">Membrane</keyword>
<comment type="caution">
    <text evidence="11">The sequence shown here is derived from an EMBL/GenBank/DDBJ whole genome shotgun (WGS) entry which is preliminary data.</text>
</comment>
<dbReference type="SUPFAM" id="SSF161070">
    <property type="entry name" value="SNF-like"/>
    <property type="match status" value="1"/>
</dbReference>
<name>A0AAN9B4M1_9CAEN</name>
<feature type="compositionally biased region" description="Polar residues" evidence="9">
    <location>
        <begin position="1"/>
        <end position="11"/>
    </location>
</feature>
<dbReference type="GO" id="GO:0046872">
    <property type="term" value="F:metal ion binding"/>
    <property type="evidence" value="ECO:0007669"/>
    <property type="project" value="UniProtKB-KW"/>
</dbReference>
<feature type="transmembrane region" description="Helical" evidence="10">
    <location>
        <begin position="516"/>
        <end position="541"/>
    </location>
</feature>
<sequence length="714" mass="79870">MAATGNKSSLYPTVYKGDRGNAQRNGSENGAQVDLLQGTEKYQGSKERHRASDGKYGVAWFKEKFPETALEDNPVDSLAQDVSSTAVLMARPDEDDLVGEPQEPDDRGNWSGRFDFLMSLLGYSVGLGNVWRFPYLCYANGGGAFLFPFVLMLILVGFPLMFLELSFGQFAALGPAAIFDRICPLFYGLGYGMIAVSSMVSLYYTVIIGWAFLYMFRSFASELPWERCHPDWLSESCYSYLQADECKAINNSVYYQNICYNSSQAFDLNITELAKNKTQRSPPAQAFFEKDMLGMSGGIDEIGGVQWQVALCLLLAWSLTFLALSKGVQSVGKVVYFTALFPYVVLSILFVRGITLPGAKAGIIYYLTPDFEKLVMAKTWVAAAVQIFFALSPAWGGLITLSSYNKFHNDCFKDSLIVGVGNILTSIFAGFVIFPIIGYLAHELDMPVDKVVDQGPGLAFIVFPDVVTRLPISPLWSFLFFFMLITLGMGSEFALLETVMTAVQDTFPHLRQKKTYVVLCVCLLGFLGGLPICTEGGMYILQLMDTYAASWSVFAMAITECTIVGWIYGADNFIRDIEMMIGRKGTHWKRFFTVFWKFITPAVLMFLLFFNWIQYNRMAYAGKLYPVWAEIIGWVMAMIPIVLILSLSIYKLVRVPDSKSPRDRNFIGRVRRLLRHSDKWGPASKVPKFDLEEVQADGKTVTNPGFAASTTTRI</sequence>
<dbReference type="PANTHER" id="PTHR11616">
    <property type="entry name" value="SODIUM/CHLORIDE DEPENDENT TRANSPORTER"/>
    <property type="match status" value="1"/>
</dbReference>
<dbReference type="InterPro" id="IPR037272">
    <property type="entry name" value="SNS_sf"/>
</dbReference>
<dbReference type="PROSITE" id="PS00610">
    <property type="entry name" value="NA_NEUROTRAN_SYMP_1"/>
    <property type="match status" value="1"/>
</dbReference>
<proteinExistence type="inferred from homology"/>
<dbReference type="InterPro" id="IPR000175">
    <property type="entry name" value="Na/ntran_symport"/>
</dbReference>
<keyword evidence="7" id="KW-1015">Disulfide bond</keyword>
<evidence type="ECO:0000256" key="2">
    <source>
        <dbReference type="ARBA" id="ARBA00022448"/>
    </source>
</evidence>
<evidence type="ECO:0000256" key="6">
    <source>
        <dbReference type="PIRSR" id="PIRSR600175-1"/>
    </source>
</evidence>
<accession>A0AAN9B4M1</accession>
<feature type="transmembrane region" description="Helical" evidence="10">
    <location>
        <begin position="416"/>
        <end position="441"/>
    </location>
</feature>